<dbReference type="InParanoid" id="A0A517SBA9"/>
<sequence>MLSPVNRRHFLSFLAASAVVPCSSAFGSDAGLIRGITDTTLWNNLDGSGTTWFHPKVCMVPRPGKPPLALMNLQFIAGSDYFGPVHWSASEDNGQTWSEPVLIPGFERRPVPGHEGLLAGVCDVVPEYHAKTNTVLAVGEIVFYRGERFAAKDQLRRYPVYCVRKSDGTWTDRKILEWDDPRAAFIYSNNCGQRVTLPDGDILIAMSIGAKSESRSAITARCSFDGDTFAIRDVGEEIKHAAGRGLLEPSLTSWNGLHYMTIRAEDDRGYVCTSTDGLRWTEKQPWLWDDGEPLAMSSTQQHWLTHSDGLFLVYTRKDASNLKLIRWRAPLFVAQVDPQTLRLRRDTEQIVLPIRGDSLNDPNGTQQMGNFHIVNANADESWVTDGHWLPKKNARGELRMARIAWTKPNRLV</sequence>
<dbReference type="OrthoDB" id="263988at2"/>
<reference evidence="1 2" key="1">
    <citation type="submission" date="2019-02" db="EMBL/GenBank/DDBJ databases">
        <title>Deep-cultivation of Planctomycetes and their phenomic and genomic characterization uncovers novel biology.</title>
        <authorList>
            <person name="Wiegand S."/>
            <person name="Jogler M."/>
            <person name="Boedeker C."/>
            <person name="Pinto D."/>
            <person name="Vollmers J."/>
            <person name="Rivas-Marin E."/>
            <person name="Kohn T."/>
            <person name="Peeters S.H."/>
            <person name="Heuer A."/>
            <person name="Rast P."/>
            <person name="Oberbeckmann S."/>
            <person name="Bunk B."/>
            <person name="Jeske O."/>
            <person name="Meyerdierks A."/>
            <person name="Storesund J.E."/>
            <person name="Kallscheuer N."/>
            <person name="Luecker S."/>
            <person name="Lage O.M."/>
            <person name="Pohl T."/>
            <person name="Merkel B.J."/>
            <person name="Hornburger P."/>
            <person name="Mueller R.-W."/>
            <person name="Bruemmer F."/>
            <person name="Labrenz M."/>
            <person name="Spormann A.M."/>
            <person name="Op den Camp H."/>
            <person name="Overmann J."/>
            <person name="Amann R."/>
            <person name="Jetten M.S.M."/>
            <person name="Mascher T."/>
            <person name="Medema M.H."/>
            <person name="Devos D.P."/>
            <person name="Kaster A.-K."/>
            <person name="Ovreas L."/>
            <person name="Rohde M."/>
            <person name="Galperin M.Y."/>
            <person name="Jogler C."/>
        </authorList>
    </citation>
    <scope>NUCLEOTIDE SEQUENCE [LARGE SCALE GENOMIC DNA]</scope>
    <source>
        <strain evidence="1 2">Pan44</strain>
    </source>
</reference>
<evidence type="ECO:0000313" key="1">
    <source>
        <dbReference type="EMBL" id="QDT53366.1"/>
    </source>
</evidence>
<accession>A0A517SBA9</accession>
<evidence type="ECO:0008006" key="3">
    <source>
        <dbReference type="Google" id="ProtNLM"/>
    </source>
</evidence>
<dbReference type="InterPro" id="IPR036278">
    <property type="entry name" value="Sialidase_sf"/>
</dbReference>
<organism evidence="1 2">
    <name type="scientific">Caulifigura coniformis</name>
    <dbReference type="NCBI Taxonomy" id="2527983"/>
    <lineage>
        <taxon>Bacteria</taxon>
        <taxon>Pseudomonadati</taxon>
        <taxon>Planctomycetota</taxon>
        <taxon>Planctomycetia</taxon>
        <taxon>Planctomycetales</taxon>
        <taxon>Planctomycetaceae</taxon>
        <taxon>Caulifigura</taxon>
    </lineage>
</organism>
<name>A0A517SBA9_9PLAN</name>
<protein>
    <recommendedName>
        <fullName evidence="3">Sialidase domain-containing protein</fullName>
    </recommendedName>
</protein>
<dbReference type="AlphaFoldDB" id="A0A517SBA9"/>
<dbReference type="RefSeq" id="WP_145028529.1">
    <property type="nucleotide sequence ID" value="NZ_CP036271.1"/>
</dbReference>
<dbReference type="SUPFAM" id="SSF50939">
    <property type="entry name" value="Sialidases"/>
    <property type="match status" value="1"/>
</dbReference>
<proteinExistence type="predicted"/>
<dbReference type="KEGG" id="ccos:Pan44_13830"/>
<gene>
    <name evidence="1" type="ORF">Pan44_13830</name>
</gene>
<dbReference type="EMBL" id="CP036271">
    <property type="protein sequence ID" value="QDT53366.1"/>
    <property type="molecule type" value="Genomic_DNA"/>
</dbReference>
<evidence type="ECO:0000313" key="2">
    <source>
        <dbReference type="Proteomes" id="UP000315700"/>
    </source>
</evidence>
<dbReference type="Proteomes" id="UP000315700">
    <property type="component" value="Chromosome"/>
</dbReference>
<dbReference type="CDD" id="cd15482">
    <property type="entry name" value="Sialidase_non-viral"/>
    <property type="match status" value="1"/>
</dbReference>
<dbReference type="Gene3D" id="2.120.10.10">
    <property type="match status" value="1"/>
</dbReference>
<keyword evidence="2" id="KW-1185">Reference proteome</keyword>